<evidence type="ECO:0000313" key="3">
    <source>
        <dbReference type="EMBL" id="QBB71315.1"/>
    </source>
</evidence>
<protein>
    <recommendedName>
        <fullName evidence="2">Peptidase S9 prolyl oligopeptidase catalytic domain-containing protein</fullName>
    </recommendedName>
</protein>
<sequence length="321" mass="36090">MRRPTRLMHERRAARPQDYMHYYGGAFMARHRSRFGSRLICKLFSSMHSIIVNYRLWLHGAASRILLLAIAVLTFFVGPAAAFEAEDMLRRNTSIDGNGTPYRVLLPDSQQRAKPLPLIVFLNGSGQIGSDNEAQVTQNTGSLFANFLSPEHLARQPIFLVAPQSRTDRWNPDEIIEVVAKVRAEFDIDADRIYLTGLSTGGSAVWDTLKAYPDIFAAGVPISSGSAFEGLDRIVHIPLWIFHGINDHATDRRYGDGGGRFGPRWLVTALLDLGGHPGYTEYDDDGHNIWDRVYADERLFPWLIAQHRPHITPAQSVKTLQ</sequence>
<dbReference type="AlphaFoldDB" id="A0A411HLB3"/>
<dbReference type="Pfam" id="PF00326">
    <property type="entry name" value="Peptidase_S9"/>
    <property type="match status" value="1"/>
</dbReference>
<dbReference type="Gene3D" id="3.40.50.1820">
    <property type="entry name" value="alpha/beta hydrolase"/>
    <property type="match status" value="1"/>
</dbReference>
<keyword evidence="1" id="KW-0732">Signal</keyword>
<organism evidence="3 4">
    <name type="scientific">Pseudolysobacter antarcticus</name>
    <dbReference type="NCBI Taxonomy" id="2511995"/>
    <lineage>
        <taxon>Bacteria</taxon>
        <taxon>Pseudomonadati</taxon>
        <taxon>Pseudomonadota</taxon>
        <taxon>Gammaproteobacteria</taxon>
        <taxon>Lysobacterales</taxon>
        <taxon>Rhodanobacteraceae</taxon>
        <taxon>Pseudolysobacter</taxon>
    </lineage>
</organism>
<dbReference type="PANTHER" id="PTHR43037:SF1">
    <property type="entry name" value="BLL1128 PROTEIN"/>
    <property type="match status" value="1"/>
</dbReference>
<proteinExistence type="predicted"/>
<dbReference type="InterPro" id="IPR050955">
    <property type="entry name" value="Plant_Biomass_Hydrol_Est"/>
</dbReference>
<dbReference type="OrthoDB" id="9764953at2"/>
<accession>A0A411HLB3</accession>
<evidence type="ECO:0000256" key="1">
    <source>
        <dbReference type="ARBA" id="ARBA00022729"/>
    </source>
</evidence>
<dbReference type="KEGG" id="xbc:ELE36_13660"/>
<dbReference type="InterPro" id="IPR001375">
    <property type="entry name" value="Peptidase_S9_cat"/>
</dbReference>
<keyword evidence="4" id="KW-1185">Reference proteome</keyword>
<dbReference type="EMBL" id="CP035704">
    <property type="protein sequence ID" value="QBB71315.1"/>
    <property type="molecule type" value="Genomic_DNA"/>
</dbReference>
<dbReference type="GO" id="GO:0006508">
    <property type="term" value="P:proteolysis"/>
    <property type="evidence" value="ECO:0007669"/>
    <property type="project" value="InterPro"/>
</dbReference>
<name>A0A411HLB3_9GAMM</name>
<gene>
    <name evidence="3" type="ORF">ELE36_13660</name>
</gene>
<dbReference type="PANTHER" id="PTHR43037">
    <property type="entry name" value="UNNAMED PRODUCT-RELATED"/>
    <property type="match status" value="1"/>
</dbReference>
<evidence type="ECO:0000259" key="2">
    <source>
        <dbReference type="Pfam" id="PF00326"/>
    </source>
</evidence>
<evidence type="ECO:0000313" key="4">
    <source>
        <dbReference type="Proteomes" id="UP000291562"/>
    </source>
</evidence>
<dbReference type="Proteomes" id="UP000291562">
    <property type="component" value="Chromosome"/>
</dbReference>
<dbReference type="GO" id="GO:0008236">
    <property type="term" value="F:serine-type peptidase activity"/>
    <property type="evidence" value="ECO:0007669"/>
    <property type="project" value="InterPro"/>
</dbReference>
<dbReference type="InterPro" id="IPR029058">
    <property type="entry name" value="AB_hydrolase_fold"/>
</dbReference>
<dbReference type="SUPFAM" id="SSF53474">
    <property type="entry name" value="alpha/beta-Hydrolases"/>
    <property type="match status" value="1"/>
</dbReference>
<feature type="domain" description="Peptidase S9 prolyl oligopeptidase catalytic" evidence="2">
    <location>
        <begin position="166"/>
        <end position="222"/>
    </location>
</feature>
<reference evidence="3 4" key="1">
    <citation type="submission" date="2019-01" db="EMBL/GenBank/DDBJ databases">
        <title>Pseudolysobacter antarctica gen. nov., sp. nov., isolated from Fildes Peninsula, Antarctica.</title>
        <authorList>
            <person name="Wei Z."/>
            <person name="Peng F."/>
        </authorList>
    </citation>
    <scope>NUCLEOTIDE SEQUENCE [LARGE SCALE GENOMIC DNA]</scope>
    <source>
        <strain evidence="3 4">AQ6-296</strain>
    </source>
</reference>